<dbReference type="PANTHER" id="PTHR10182">
    <property type="entry name" value="CALCIUM-BINDING PROTEIN 39-RELATED"/>
    <property type="match status" value="1"/>
</dbReference>
<comment type="caution">
    <text evidence="2">The sequence shown here is derived from an EMBL/GenBank/DDBJ whole genome shotgun (WGS) entry which is preliminary data.</text>
</comment>
<name>A0ABD1PVF6_9LAMI</name>
<evidence type="ECO:0000313" key="3">
    <source>
        <dbReference type="Proteomes" id="UP001604336"/>
    </source>
</evidence>
<sequence>MLAEFVSPDPISMKEEVEKIEGGEKKNNVMEKSLKRSAPYPSLIAHHRCNISLLAPEDATQVANLQRQLVNSRLITSEYLEANLDLMDQLIPGYEDPVIALHYGGMLRECI</sequence>
<dbReference type="PANTHER" id="PTHR10182:SF12">
    <property type="entry name" value="OS07G0585100 PROTEIN"/>
    <property type="match status" value="1"/>
</dbReference>
<dbReference type="InterPro" id="IPR011989">
    <property type="entry name" value="ARM-like"/>
</dbReference>
<comment type="similarity">
    <text evidence="1">Belongs to the Mo25 family.</text>
</comment>
<dbReference type="InterPro" id="IPR013878">
    <property type="entry name" value="Mo25"/>
</dbReference>
<proteinExistence type="inferred from homology"/>
<reference evidence="3" key="1">
    <citation type="submission" date="2024-07" db="EMBL/GenBank/DDBJ databases">
        <title>Two chromosome-level genome assemblies of Korean endemic species Abeliophyllum distichum and Forsythia ovata (Oleaceae).</title>
        <authorList>
            <person name="Jang H."/>
        </authorList>
    </citation>
    <scope>NUCLEOTIDE SEQUENCE [LARGE SCALE GENOMIC DNA]</scope>
</reference>
<organism evidence="2 3">
    <name type="scientific">Abeliophyllum distichum</name>
    <dbReference type="NCBI Taxonomy" id="126358"/>
    <lineage>
        <taxon>Eukaryota</taxon>
        <taxon>Viridiplantae</taxon>
        <taxon>Streptophyta</taxon>
        <taxon>Embryophyta</taxon>
        <taxon>Tracheophyta</taxon>
        <taxon>Spermatophyta</taxon>
        <taxon>Magnoliopsida</taxon>
        <taxon>eudicotyledons</taxon>
        <taxon>Gunneridae</taxon>
        <taxon>Pentapetalae</taxon>
        <taxon>asterids</taxon>
        <taxon>lamiids</taxon>
        <taxon>Lamiales</taxon>
        <taxon>Oleaceae</taxon>
        <taxon>Forsythieae</taxon>
        <taxon>Abeliophyllum</taxon>
    </lineage>
</organism>
<accession>A0ABD1PVF6</accession>
<dbReference type="AlphaFoldDB" id="A0ABD1PVF6"/>
<gene>
    <name evidence="2" type="ORF">Adt_42795</name>
</gene>
<evidence type="ECO:0000256" key="1">
    <source>
        <dbReference type="ARBA" id="ARBA00011012"/>
    </source>
</evidence>
<dbReference type="InterPro" id="IPR016024">
    <property type="entry name" value="ARM-type_fold"/>
</dbReference>
<dbReference type="Proteomes" id="UP001604336">
    <property type="component" value="Unassembled WGS sequence"/>
</dbReference>
<dbReference type="SUPFAM" id="SSF48371">
    <property type="entry name" value="ARM repeat"/>
    <property type="match status" value="1"/>
</dbReference>
<protein>
    <submittedName>
        <fullName evidence="2">MO25-like protein</fullName>
    </submittedName>
</protein>
<dbReference type="Pfam" id="PF08569">
    <property type="entry name" value="Mo25"/>
    <property type="match status" value="1"/>
</dbReference>
<keyword evidence="3" id="KW-1185">Reference proteome</keyword>
<dbReference type="EMBL" id="JBFOLK010000013">
    <property type="protein sequence ID" value="KAL2466944.1"/>
    <property type="molecule type" value="Genomic_DNA"/>
</dbReference>
<dbReference type="Gene3D" id="1.25.10.10">
    <property type="entry name" value="Leucine-rich Repeat Variant"/>
    <property type="match status" value="1"/>
</dbReference>
<evidence type="ECO:0000313" key="2">
    <source>
        <dbReference type="EMBL" id="KAL2466944.1"/>
    </source>
</evidence>